<dbReference type="InterPro" id="IPR006680">
    <property type="entry name" value="Amidohydro-rel"/>
</dbReference>
<dbReference type="Gene3D" id="3.20.20.140">
    <property type="entry name" value="Metal-dependent hydrolases"/>
    <property type="match status" value="1"/>
</dbReference>
<protein>
    <submittedName>
        <fullName evidence="3">Amidohydrolase family protein</fullName>
    </submittedName>
</protein>
<evidence type="ECO:0000313" key="3">
    <source>
        <dbReference type="EMBL" id="MFD2033414.1"/>
    </source>
</evidence>
<dbReference type="RefSeq" id="WP_376882733.1">
    <property type="nucleotide sequence ID" value="NZ_JBHUHR010000002.1"/>
</dbReference>
<dbReference type="SUPFAM" id="SSF51556">
    <property type="entry name" value="Metallo-dependent hydrolases"/>
    <property type="match status" value="1"/>
</dbReference>
<dbReference type="EMBL" id="JBHUHR010000002">
    <property type="protein sequence ID" value="MFD2033414.1"/>
    <property type="molecule type" value="Genomic_DNA"/>
</dbReference>
<dbReference type="Pfam" id="PF04909">
    <property type="entry name" value="Amidohydro_2"/>
    <property type="match status" value="1"/>
</dbReference>
<keyword evidence="4" id="KW-1185">Reference proteome</keyword>
<dbReference type="InterPro" id="IPR052350">
    <property type="entry name" value="Metallo-dep_Lactonases"/>
</dbReference>
<dbReference type="PANTHER" id="PTHR43569:SF2">
    <property type="entry name" value="AMIDOHYDROLASE-RELATED DOMAIN-CONTAINING PROTEIN"/>
    <property type="match status" value="1"/>
</dbReference>
<reference evidence="4" key="1">
    <citation type="journal article" date="2019" name="Int. J. Syst. Evol. Microbiol.">
        <title>The Global Catalogue of Microorganisms (GCM) 10K type strain sequencing project: providing services to taxonomists for standard genome sequencing and annotation.</title>
        <authorList>
            <consortium name="The Broad Institute Genomics Platform"/>
            <consortium name="The Broad Institute Genome Sequencing Center for Infectious Disease"/>
            <person name="Wu L."/>
            <person name="Ma J."/>
        </authorList>
    </citation>
    <scope>NUCLEOTIDE SEQUENCE [LARGE SCALE GENOMIC DNA]</scope>
    <source>
        <strain evidence="4">CGMCC 1.15180</strain>
    </source>
</reference>
<gene>
    <name evidence="3" type="ORF">ACFSKL_01365</name>
</gene>
<proteinExistence type="inferred from homology"/>
<dbReference type="PANTHER" id="PTHR43569">
    <property type="entry name" value="AMIDOHYDROLASE"/>
    <property type="match status" value="1"/>
</dbReference>
<comment type="caution">
    <text evidence="3">The sequence shown here is derived from an EMBL/GenBank/DDBJ whole genome shotgun (WGS) entry which is preliminary data.</text>
</comment>
<dbReference type="InterPro" id="IPR032466">
    <property type="entry name" value="Metal_Hydrolase"/>
</dbReference>
<evidence type="ECO:0000313" key="4">
    <source>
        <dbReference type="Proteomes" id="UP001597361"/>
    </source>
</evidence>
<organism evidence="3 4">
    <name type="scientific">Belliella marina</name>
    <dbReference type="NCBI Taxonomy" id="1644146"/>
    <lineage>
        <taxon>Bacteria</taxon>
        <taxon>Pseudomonadati</taxon>
        <taxon>Bacteroidota</taxon>
        <taxon>Cytophagia</taxon>
        <taxon>Cytophagales</taxon>
        <taxon>Cyclobacteriaceae</taxon>
        <taxon>Belliella</taxon>
    </lineage>
</organism>
<evidence type="ECO:0000256" key="1">
    <source>
        <dbReference type="ARBA" id="ARBA00038310"/>
    </source>
</evidence>
<accession>A0ABW4VFH1</accession>
<evidence type="ECO:0000259" key="2">
    <source>
        <dbReference type="Pfam" id="PF04909"/>
    </source>
</evidence>
<feature type="domain" description="Amidohydrolase-related" evidence="2">
    <location>
        <begin position="7"/>
        <end position="279"/>
    </location>
</feature>
<sequence>MEKSHKIDAHQHFWKYDSQKHAWIDDSMAVLKRDYLPEDLEPILKKNQIDGCVAVQADQSDAETRFLLELSRKHSFIKGVVGWVDLKAKDLEDQLGEYSKYSQIKGFRHVLQDEADPEFILGDDFFNGLGQLSKYGFTYDILVFPKQLDAAVKAVRKLPHQKFVLDHLAKPQIGRDDSGLWKKGIKDLAQNDNTYCKLSGMVTETKWKAWKYGDFVPYMDYILENFGSKRLMFGSDWPVCNLSGEYNEVLGIVNQYVTSLSETEQKAILGNNAIEFYQL</sequence>
<comment type="similarity">
    <text evidence="1">Belongs to the metallo-dependent hydrolases superfamily.</text>
</comment>
<dbReference type="Proteomes" id="UP001597361">
    <property type="component" value="Unassembled WGS sequence"/>
</dbReference>
<name>A0ABW4VFH1_9BACT</name>